<dbReference type="AlphaFoldDB" id="A0A2Z6EZW9"/>
<sequence>MPPTAPVRAKINSHKKARLRGCWDWAGPLLGPEPPDPGPPELGPAGPPRLEPLLGPLGAAVPVVADA</sequence>
<evidence type="ECO:0000313" key="3">
    <source>
        <dbReference type="Proteomes" id="UP000218890"/>
    </source>
</evidence>
<dbReference type="Proteomes" id="UP000218890">
    <property type="component" value="Chromosome"/>
</dbReference>
<keyword evidence="3" id="KW-1185">Reference proteome</keyword>
<proteinExistence type="predicted"/>
<feature type="region of interest" description="Disordered" evidence="1">
    <location>
        <begin position="27"/>
        <end position="55"/>
    </location>
</feature>
<protein>
    <submittedName>
        <fullName evidence="2">Uncharacterized protein</fullName>
    </submittedName>
</protein>
<name>A0A2Z6EZW9_HALHR</name>
<evidence type="ECO:0000256" key="1">
    <source>
        <dbReference type="SAM" id="MobiDB-lite"/>
    </source>
</evidence>
<dbReference type="EMBL" id="AP017372">
    <property type="protein sequence ID" value="BBE11176.1"/>
    <property type="molecule type" value="Genomic_DNA"/>
</dbReference>
<gene>
    <name evidence="2" type="ORF">HH1059_24430</name>
</gene>
<feature type="compositionally biased region" description="Pro residues" evidence="1">
    <location>
        <begin position="31"/>
        <end position="50"/>
    </location>
</feature>
<reference evidence="2" key="1">
    <citation type="submission" date="2016-02" db="EMBL/GenBank/DDBJ databases">
        <title>Halorhodospira halochloris DSM-1059 complete genome, version 2.</title>
        <authorList>
            <person name="Tsukatani Y."/>
        </authorList>
    </citation>
    <scope>NUCLEOTIDE SEQUENCE</scope>
    <source>
        <strain evidence="2">DSM 1059</strain>
    </source>
</reference>
<organism evidence="2 3">
    <name type="scientific">Halorhodospira halochloris</name>
    <name type="common">Ectothiorhodospira halochloris</name>
    <dbReference type="NCBI Taxonomy" id="1052"/>
    <lineage>
        <taxon>Bacteria</taxon>
        <taxon>Pseudomonadati</taxon>
        <taxon>Pseudomonadota</taxon>
        <taxon>Gammaproteobacteria</taxon>
        <taxon>Chromatiales</taxon>
        <taxon>Ectothiorhodospiraceae</taxon>
        <taxon>Halorhodospira</taxon>
    </lineage>
</organism>
<evidence type="ECO:0000313" key="2">
    <source>
        <dbReference type="EMBL" id="BBE11176.1"/>
    </source>
</evidence>
<dbReference type="KEGG" id="hhk:HH1059_24430"/>
<accession>A0A2Z6EZW9</accession>